<dbReference type="AlphaFoldDB" id="A0A014QBS0"/>
<dbReference type="Gene3D" id="3.40.50.300">
    <property type="entry name" value="P-loop containing nucleotide triphosphate hydrolases"/>
    <property type="match status" value="1"/>
</dbReference>
<name>A0A014QBS0_9BURK</name>
<dbReference type="InterPro" id="IPR008868">
    <property type="entry name" value="TniB"/>
</dbReference>
<evidence type="ECO:0000313" key="2">
    <source>
        <dbReference type="Proteomes" id="UP000020766"/>
    </source>
</evidence>
<proteinExistence type="predicted"/>
<keyword evidence="2" id="KW-1185">Reference proteome</keyword>
<dbReference type="EMBL" id="JBOK01000006">
    <property type="protein sequence ID" value="EXU80602.1"/>
    <property type="molecule type" value="Genomic_DNA"/>
</dbReference>
<dbReference type="Pfam" id="PF05621">
    <property type="entry name" value="TniB"/>
    <property type="match status" value="1"/>
</dbReference>
<evidence type="ECO:0000313" key="1">
    <source>
        <dbReference type="EMBL" id="EXU80602.1"/>
    </source>
</evidence>
<reference evidence="1 2" key="1">
    <citation type="submission" date="2014-01" db="EMBL/GenBank/DDBJ databases">
        <title>Interspecies Systems Biology Uncovers Metabolites Affecting C. elegans Gene Expression and Life History Traits.</title>
        <authorList>
            <person name="Watson E."/>
            <person name="Macneil L.T."/>
            <person name="Ritter A.D."/>
            <person name="Yilmaz L.S."/>
            <person name="Rosebrock A.P."/>
            <person name="Caudy A.A."/>
            <person name="Walhout A.J."/>
        </authorList>
    </citation>
    <scope>NUCLEOTIDE SEQUENCE [LARGE SCALE GENOMIC DNA]</scope>
    <source>
        <strain evidence="1 2">DA1877</strain>
    </source>
</reference>
<sequence>MGEQLLNVVVDHAVFRRIRDAALDMVYSMRVLKNPCGILIQADSGMGKTLLLELIQRELQAKALSDRHEICLRIGLDSAVDTRAMAESVMFAFGYPAPPSRPNLAFMNNLVKIGFEKRKPWALLIDEMQHVCEGNKDITARAVTDWLKVRMDAFNTPVICAGTHVLERLPVINPQFTSRASMGFVIYPFAFDEAWRQLLAAFTQTMSGTVDLSVINTAACRPLHVATGGNMRALKRVLAYACMHAAAQENRVVTMESLAIALVDAKGQVVEQSNPFKAQRREGSK</sequence>
<gene>
    <name evidence="1" type="ORF">AX13_15185</name>
</gene>
<dbReference type="SUPFAM" id="SSF52540">
    <property type="entry name" value="P-loop containing nucleoside triphosphate hydrolases"/>
    <property type="match status" value="1"/>
</dbReference>
<dbReference type="Proteomes" id="UP000020766">
    <property type="component" value="Unassembled WGS sequence"/>
</dbReference>
<evidence type="ECO:0008006" key="3">
    <source>
        <dbReference type="Google" id="ProtNLM"/>
    </source>
</evidence>
<organism evidence="1 2">
    <name type="scientific">Comamonas aquatica DA1877</name>
    <dbReference type="NCBI Taxonomy" id="1457173"/>
    <lineage>
        <taxon>Bacteria</taxon>
        <taxon>Pseudomonadati</taxon>
        <taxon>Pseudomonadota</taxon>
        <taxon>Betaproteobacteria</taxon>
        <taxon>Burkholderiales</taxon>
        <taxon>Comamonadaceae</taxon>
        <taxon>Comamonas</taxon>
    </lineage>
</organism>
<comment type="caution">
    <text evidence="1">The sequence shown here is derived from an EMBL/GenBank/DDBJ whole genome shotgun (WGS) entry which is preliminary data.</text>
</comment>
<protein>
    <recommendedName>
        <fullName evidence="3">AAA+ ATPase domain-containing protein</fullName>
    </recommendedName>
</protein>
<dbReference type="InterPro" id="IPR027417">
    <property type="entry name" value="P-loop_NTPase"/>
</dbReference>
<accession>A0A014QBS0</accession>